<feature type="domain" description="RNA polymerase sigma factor 70 region 4 type 2" evidence="7">
    <location>
        <begin position="110"/>
        <end position="161"/>
    </location>
</feature>
<dbReference type="InterPro" id="IPR013325">
    <property type="entry name" value="RNA_pol_sigma_r2"/>
</dbReference>
<dbReference type="Proteomes" id="UP001500190">
    <property type="component" value="Unassembled WGS sequence"/>
</dbReference>
<dbReference type="PANTHER" id="PTHR43133">
    <property type="entry name" value="RNA POLYMERASE ECF-TYPE SIGMA FACTO"/>
    <property type="match status" value="1"/>
</dbReference>
<evidence type="ECO:0000259" key="6">
    <source>
        <dbReference type="Pfam" id="PF04542"/>
    </source>
</evidence>
<keyword evidence="9" id="KW-1185">Reference proteome</keyword>
<dbReference type="SUPFAM" id="SSF88946">
    <property type="entry name" value="Sigma2 domain of RNA polymerase sigma factors"/>
    <property type="match status" value="1"/>
</dbReference>
<comment type="caution">
    <text evidence="8">The sequence shown here is derived from an EMBL/GenBank/DDBJ whole genome shotgun (WGS) entry which is preliminary data.</text>
</comment>
<evidence type="ECO:0000256" key="1">
    <source>
        <dbReference type="ARBA" id="ARBA00010641"/>
    </source>
</evidence>
<dbReference type="InterPro" id="IPR039425">
    <property type="entry name" value="RNA_pol_sigma-70-like"/>
</dbReference>
<evidence type="ECO:0000259" key="7">
    <source>
        <dbReference type="Pfam" id="PF08281"/>
    </source>
</evidence>
<dbReference type="Gene3D" id="1.10.1740.10">
    <property type="match status" value="1"/>
</dbReference>
<comment type="similarity">
    <text evidence="1">Belongs to the sigma-70 factor family. ECF subfamily.</text>
</comment>
<proteinExistence type="inferred from homology"/>
<keyword evidence="3" id="KW-0731">Sigma factor</keyword>
<protein>
    <recommendedName>
        <fullName evidence="10">RNA polymerase sigma-70 factor (ECF subfamily)</fullName>
    </recommendedName>
</protein>
<dbReference type="InterPro" id="IPR013324">
    <property type="entry name" value="RNA_pol_sigma_r3/r4-like"/>
</dbReference>
<feature type="domain" description="RNA polymerase sigma-70 region 2" evidence="6">
    <location>
        <begin position="30"/>
        <end position="88"/>
    </location>
</feature>
<keyword evidence="5" id="KW-0804">Transcription</keyword>
<evidence type="ECO:0008006" key="10">
    <source>
        <dbReference type="Google" id="ProtNLM"/>
    </source>
</evidence>
<evidence type="ECO:0000313" key="9">
    <source>
        <dbReference type="Proteomes" id="UP001500190"/>
    </source>
</evidence>
<dbReference type="InterPro" id="IPR036388">
    <property type="entry name" value="WH-like_DNA-bd_sf"/>
</dbReference>
<accession>A0ABN2DWV7</accession>
<dbReference type="Pfam" id="PF08281">
    <property type="entry name" value="Sigma70_r4_2"/>
    <property type="match status" value="1"/>
</dbReference>
<dbReference type="CDD" id="cd06171">
    <property type="entry name" value="Sigma70_r4"/>
    <property type="match status" value="1"/>
</dbReference>
<reference evidence="8 9" key="1">
    <citation type="journal article" date="2019" name="Int. J. Syst. Evol. Microbiol.">
        <title>The Global Catalogue of Microorganisms (GCM) 10K type strain sequencing project: providing services to taxonomists for standard genome sequencing and annotation.</title>
        <authorList>
            <consortium name="The Broad Institute Genomics Platform"/>
            <consortium name="The Broad Institute Genome Sequencing Center for Infectious Disease"/>
            <person name="Wu L."/>
            <person name="Ma J."/>
        </authorList>
    </citation>
    <scope>NUCLEOTIDE SEQUENCE [LARGE SCALE GENOMIC DNA]</scope>
    <source>
        <strain evidence="8 9">JCM 14304</strain>
    </source>
</reference>
<sequence>MVGAVVGVSGPPPGDAVGFGDWVRPWLGAMARLAGRLAVGADRDEVVQDALARAWRKRGQYDASRGTPAAWLLVITADQARKAVRRTRPGLVALWDGEDWERPELDARTDVEDAIAGLPSRQRLAVDCYYFAELSIAETAAVMGCPEGALKSALSDARARLRVRLEVSE</sequence>
<dbReference type="InterPro" id="IPR014284">
    <property type="entry name" value="RNA_pol_sigma-70_dom"/>
</dbReference>
<evidence type="ECO:0000256" key="2">
    <source>
        <dbReference type="ARBA" id="ARBA00023015"/>
    </source>
</evidence>
<dbReference type="Pfam" id="PF04542">
    <property type="entry name" value="Sigma70_r2"/>
    <property type="match status" value="1"/>
</dbReference>
<organism evidence="8 9">
    <name type="scientific">Kribbella karoonensis</name>
    <dbReference type="NCBI Taxonomy" id="324851"/>
    <lineage>
        <taxon>Bacteria</taxon>
        <taxon>Bacillati</taxon>
        <taxon>Actinomycetota</taxon>
        <taxon>Actinomycetes</taxon>
        <taxon>Propionibacteriales</taxon>
        <taxon>Kribbellaceae</taxon>
        <taxon>Kribbella</taxon>
    </lineage>
</organism>
<gene>
    <name evidence="8" type="ORF">GCM10009742_39170</name>
</gene>
<evidence type="ECO:0000313" key="8">
    <source>
        <dbReference type="EMBL" id="GAA1588835.1"/>
    </source>
</evidence>
<name>A0ABN2DWV7_9ACTN</name>
<keyword evidence="4" id="KW-0238">DNA-binding</keyword>
<evidence type="ECO:0000256" key="3">
    <source>
        <dbReference type="ARBA" id="ARBA00023082"/>
    </source>
</evidence>
<dbReference type="NCBIfam" id="TIGR02937">
    <property type="entry name" value="sigma70-ECF"/>
    <property type="match status" value="1"/>
</dbReference>
<dbReference type="InterPro" id="IPR013249">
    <property type="entry name" value="RNA_pol_sigma70_r4_t2"/>
</dbReference>
<dbReference type="InterPro" id="IPR007627">
    <property type="entry name" value="RNA_pol_sigma70_r2"/>
</dbReference>
<dbReference type="EMBL" id="BAAAND010000006">
    <property type="protein sequence ID" value="GAA1588835.1"/>
    <property type="molecule type" value="Genomic_DNA"/>
</dbReference>
<dbReference type="SUPFAM" id="SSF88659">
    <property type="entry name" value="Sigma3 and sigma4 domains of RNA polymerase sigma factors"/>
    <property type="match status" value="1"/>
</dbReference>
<dbReference type="Gene3D" id="1.10.10.10">
    <property type="entry name" value="Winged helix-like DNA-binding domain superfamily/Winged helix DNA-binding domain"/>
    <property type="match status" value="1"/>
</dbReference>
<evidence type="ECO:0000256" key="5">
    <source>
        <dbReference type="ARBA" id="ARBA00023163"/>
    </source>
</evidence>
<keyword evidence="2" id="KW-0805">Transcription regulation</keyword>
<evidence type="ECO:0000256" key="4">
    <source>
        <dbReference type="ARBA" id="ARBA00023125"/>
    </source>
</evidence>
<dbReference type="PANTHER" id="PTHR43133:SF8">
    <property type="entry name" value="RNA POLYMERASE SIGMA FACTOR HI_1459-RELATED"/>
    <property type="match status" value="1"/>
</dbReference>